<gene>
    <name evidence="2" type="ORF">B4135_2305</name>
</gene>
<dbReference type="InterPro" id="IPR020205">
    <property type="entry name" value="Uncharacterised_YwnF_TM"/>
</dbReference>
<comment type="caution">
    <text evidence="2">The sequence shown here is derived from an EMBL/GenBank/DDBJ whole genome shotgun (WGS) entry which is preliminary data.</text>
</comment>
<dbReference type="EMBL" id="LQYT01000049">
    <property type="protein sequence ID" value="KYD18687.1"/>
    <property type="molecule type" value="Genomic_DNA"/>
</dbReference>
<evidence type="ECO:0000256" key="1">
    <source>
        <dbReference type="SAM" id="Phobius"/>
    </source>
</evidence>
<sequence length="157" mass="18737">MDNFLANSFPEYIRKELEQIQKLIFPLARKTSKYMFWTFPLIGISFLNIVYLLFFIPDGGRDYGLLFVYSVLGALGLALWKETRLNKKEIEKIGMQYMVERITKSRSVSEEVKTRYIRRIKEKPALAMENFVRFLQEEDRIERRKKLEQPEEDQPGD</sequence>
<dbReference type="Pfam" id="PF17370">
    <property type="entry name" value="DUF5392"/>
    <property type="match status" value="1"/>
</dbReference>
<dbReference type="AlphaFoldDB" id="A0A150M284"/>
<organism evidence="2 3">
    <name type="scientific">Caldibacillus debilis</name>
    <dbReference type="NCBI Taxonomy" id="301148"/>
    <lineage>
        <taxon>Bacteria</taxon>
        <taxon>Bacillati</taxon>
        <taxon>Bacillota</taxon>
        <taxon>Bacilli</taxon>
        <taxon>Bacillales</taxon>
        <taxon>Bacillaceae</taxon>
        <taxon>Caldibacillus</taxon>
    </lineage>
</organism>
<keyword evidence="1" id="KW-0812">Transmembrane</keyword>
<feature type="transmembrane region" description="Helical" evidence="1">
    <location>
        <begin position="63"/>
        <end position="80"/>
    </location>
</feature>
<reference evidence="2 3" key="1">
    <citation type="submission" date="2016-01" db="EMBL/GenBank/DDBJ databases">
        <title>Draft Genome Sequences of Seven Thermophilic Sporeformers Isolated from Foods.</title>
        <authorList>
            <person name="Berendsen E.M."/>
            <person name="Wells-Bennik M.H."/>
            <person name="Krawcyk A.O."/>
            <person name="De Jong A."/>
            <person name="Holsappel S."/>
            <person name="Eijlander R.T."/>
            <person name="Kuipers O.P."/>
        </authorList>
    </citation>
    <scope>NUCLEOTIDE SEQUENCE [LARGE SCALE GENOMIC DNA]</scope>
    <source>
        <strain evidence="2 3">B4135</strain>
    </source>
</reference>
<dbReference type="RefSeq" id="WP_020155135.1">
    <property type="nucleotide sequence ID" value="NZ_LQYT01000049.1"/>
</dbReference>
<evidence type="ECO:0000313" key="2">
    <source>
        <dbReference type="EMBL" id="KYD18687.1"/>
    </source>
</evidence>
<proteinExistence type="predicted"/>
<feature type="transmembrane region" description="Helical" evidence="1">
    <location>
        <begin position="34"/>
        <end position="57"/>
    </location>
</feature>
<keyword evidence="1" id="KW-1133">Transmembrane helix</keyword>
<evidence type="ECO:0000313" key="3">
    <source>
        <dbReference type="Proteomes" id="UP000075683"/>
    </source>
</evidence>
<dbReference type="OrthoDB" id="2451415at2"/>
<keyword evidence="1" id="KW-0472">Membrane</keyword>
<dbReference type="Proteomes" id="UP000075683">
    <property type="component" value="Unassembled WGS sequence"/>
</dbReference>
<protein>
    <submittedName>
        <fullName evidence="2">Uncharacterized protein</fullName>
    </submittedName>
</protein>
<name>A0A150M284_9BACI</name>
<accession>A0A150M284</accession>